<organism evidence="1 2">
    <name type="scientific">Novipirellula artificiosorum</name>
    <dbReference type="NCBI Taxonomy" id="2528016"/>
    <lineage>
        <taxon>Bacteria</taxon>
        <taxon>Pseudomonadati</taxon>
        <taxon>Planctomycetota</taxon>
        <taxon>Planctomycetia</taxon>
        <taxon>Pirellulales</taxon>
        <taxon>Pirellulaceae</taxon>
        <taxon>Novipirellula</taxon>
    </lineage>
</organism>
<dbReference type="Proteomes" id="UP000319143">
    <property type="component" value="Unassembled WGS sequence"/>
</dbReference>
<accession>A0A5C6DIZ5</accession>
<evidence type="ECO:0000313" key="2">
    <source>
        <dbReference type="Proteomes" id="UP000319143"/>
    </source>
</evidence>
<dbReference type="AlphaFoldDB" id="A0A5C6DIZ5"/>
<comment type="caution">
    <text evidence="1">The sequence shown here is derived from an EMBL/GenBank/DDBJ whole genome shotgun (WGS) entry which is preliminary data.</text>
</comment>
<dbReference type="EMBL" id="SJPV01000006">
    <property type="protein sequence ID" value="TWU35867.1"/>
    <property type="molecule type" value="Genomic_DNA"/>
</dbReference>
<name>A0A5C6DIZ5_9BACT</name>
<evidence type="ECO:0000313" key="1">
    <source>
        <dbReference type="EMBL" id="TWU35867.1"/>
    </source>
</evidence>
<gene>
    <name evidence="1" type="ORF">Poly41_36180</name>
</gene>
<proteinExistence type="predicted"/>
<reference evidence="1 2" key="1">
    <citation type="submission" date="2019-02" db="EMBL/GenBank/DDBJ databases">
        <title>Deep-cultivation of Planctomycetes and their phenomic and genomic characterization uncovers novel biology.</title>
        <authorList>
            <person name="Wiegand S."/>
            <person name="Jogler M."/>
            <person name="Boedeker C."/>
            <person name="Pinto D."/>
            <person name="Vollmers J."/>
            <person name="Rivas-Marin E."/>
            <person name="Kohn T."/>
            <person name="Peeters S.H."/>
            <person name="Heuer A."/>
            <person name="Rast P."/>
            <person name="Oberbeckmann S."/>
            <person name="Bunk B."/>
            <person name="Jeske O."/>
            <person name="Meyerdierks A."/>
            <person name="Storesund J.E."/>
            <person name="Kallscheuer N."/>
            <person name="Luecker S."/>
            <person name="Lage O.M."/>
            <person name="Pohl T."/>
            <person name="Merkel B.J."/>
            <person name="Hornburger P."/>
            <person name="Mueller R.-W."/>
            <person name="Bruemmer F."/>
            <person name="Labrenz M."/>
            <person name="Spormann A.M."/>
            <person name="Op Den Camp H."/>
            <person name="Overmann J."/>
            <person name="Amann R."/>
            <person name="Jetten M.S.M."/>
            <person name="Mascher T."/>
            <person name="Medema M.H."/>
            <person name="Devos D.P."/>
            <person name="Kaster A.-K."/>
            <person name="Ovreas L."/>
            <person name="Rohde M."/>
            <person name="Galperin M.Y."/>
            <person name="Jogler C."/>
        </authorList>
    </citation>
    <scope>NUCLEOTIDE SEQUENCE [LARGE SCALE GENOMIC DNA]</scope>
    <source>
        <strain evidence="1 2">Poly41</strain>
    </source>
</reference>
<sequence>MLRPQTLFVVVFFGIETNWYAGYNDSHINSIPSLFSREAKDGSWFF</sequence>
<keyword evidence="2" id="KW-1185">Reference proteome</keyword>
<protein>
    <submittedName>
        <fullName evidence="1">Uncharacterized protein</fullName>
    </submittedName>
</protein>